<gene>
    <name evidence="6" type="ORF">MKUB_18850</name>
</gene>
<name>A0ABQ1BKY8_9MYCO</name>
<feature type="region of interest" description="Disordered" evidence="4">
    <location>
        <begin position="321"/>
        <end position="348"/>
    </location>
</feature>
<dbReference type="InterPro" id="IPR009057">
    <property type="entry name" value="Homeodomain-like_sf"/>
</dbReference>
<evidence type="ECO:0000256" key="2">
    <source>
        <dbReference type="ARBA" id="ARBA00023125"/>
    </source>
</evidence>
<accession>A0ABQ1BKY8</accession>
<dbReference type="Pfam" id="PF14525">
    <property type="entry name" value="AraC_binding_2"/>
    <property type="match status" value="1"/>
</dbReference>
<keyword evidence="2" id="KW-0238">DNA-binding</keyword>
<evidence type="ECO:0000313" key="7">
    <source>
        <dbReference type="Proteomes" id="UP000465306"/>
    </source>
</evidence>
<dbReference type="Proteomes" id="UP000465306">
    <property type="component" value="Unassembled WGS sequence"/>
</dbReference>
<dbReference type="InterPro" id="IPR035418">
    <property type="entry name" value="AraC-bd_2"/>
</dbReference>
<evidence type="ECO:0000259" key="5">
    <source>
        <dbReference type="PROSITE" id="PS01124"/>
    </source>
</evidence>
<dbReference type="PANTHER" id="PTHR46796">
    <property type="entry name" value="HTH-TYPE TRANSCRIPTIONAL ACTIVATOR RHAS-RELATED"/>
    <property type="match status" value="1"/>
</dbReference>
<dbReference type="Pfam" id="PF12833">
    <property type="entry name" value="HTH_18"/>
    <property type="match status" value="1"/>
</dbReference>
<dbReference type="EMBL" id="BLKU01000003">
    <property type="protein sequence ID" value="GFG64395.1"/>
    <property type="molecule type" value="Genomic_DNA"/>
</dbReference>
<keyword evidence="1" id="KW-0805">Transcription regulation</keyword>
<dbReference type="SUPFAM" id="SSF46689">
    <property type="entry name" value="Homeodomain-like"/>
    <property type="match status" value="1"/>
</dbReference>
<protein>
    <recommendedName>
        <fullName evidence="5">HTH araC/xylS-type domain-containing protein</fullName>
    </recommendedName>
</protein>
<dbReference type="InterPro" id="IPR050204">
    <property type="entry name" value="AraC_XylS_family_regulators"/>
</dbReference>
<organism evidence="6 7">
    <name type="scientific">Mycobacterium kubicae</name>
    <dbReference type="NCBI Taxonomy" id="120959"/>
    <lineage>
        <taxon>Bacteria</taxon>
        <taxon>Bacillati</taxon>
        <taxon>Actinomycetota</taxon>
        <taxon>Actinomycetes</taxon>
        <taxon>Mycobacteriales</taxon>
        <taxon>Mycobacteriaceae</taxon>
        <taxon>Mycobacterium</taxon>
        <taxon>Mycobacterium simiae complex</taxon>
    </lineage>
</organism>
<dbReference type="Gene3D" id="1.10.10.60">
    <property type="entry name" value="Homeodomain-like"/>
    <property type="match status" value="1"/>
</dbReference>
<dbReference type="SMART" id="SM00342">
    <property type="entry name" value="HTH_ARAC"/>
    <property type="match status" value="1"/>
</dbReference>
<evidence type="ECO:0000256" key="1">
    <source>
        <dbReference type="ARBA" id="ARBA00023015"/>
    </source>
</evidence>
<feature type="domain" description="HTH araC/xylS-type" evidence="5">
    <location>
        <begin position="212"/>
        <end position="313"/>
    </location>
</feature>
<dbReference type="PANTHER" id="PTHR46796:SF6">
    <property type="entry name" value="ARAC SUBFAMILY"/>
    <property type="match status" value="1"/>
</dbReference>
<dbReference type="PROSITE" id="PS01124">
    <property type="entry name" value="HTH_ARAC_FAMILY_2"/>
    <property type="match status" value="1"/>
</dbReference>
<evidence type="ECO:0000256" key="3">
    <source>
        <dbReference type="ARBA" id="ARBA00023163"/>
    </source>
</evidence>
<dbReference type="InterPro" id="IPR018060">
    <property type="entry name" value="HTH_AraC"/>
</dbReference>
<evidence type="ECO:0000256" key="4">
    <source>
        <dbReference type="SAM" id="MobiDB-lite"/>
    </source>
</evidence>
<feature type="compositionally biased region" description="Basic and acidic residues" evidence="4">
    <location>
        <begin position="326"/>
        <end position="336"/>
    </location>
</feature>
<evidence type="ECO:0000313" key="6">
    <source>
        <dbReference type="EMBL" id="GFG64395.1"/>
    </source>
</evidence>
<keyword evidence="3" id="KW-0804">Transcription</keyword>
<comment type="caution">
    <text evidence="6">The sequence shown here is derived from an EMBL/GenBank/DDBJ whole genome shotgun (WGS) entry which is preliminary data.</text>
</comment>
<keyword evidence="7" id="KW-1185">Reference proteome</keyword>
<sequence>METMVSDGADEHFDAFSCAVSDTFVPLAMSVDDRSTFRGSLRSASLGAVQLSEVNVGSNGVVVRRTDRLIRRNNPDYLKVGIQVAGRSTVHQDDRKSELGTGDLAIYDTSRPYELRFAEAYRLLVVMFPKQLLGLPSGRLGYLTARGVNGRYGLGASVSPFLLQVGRRILRGDHSDNAQLAEAIVDLVGALFVDHFPPDAAHPDAARRAQLARVRAYIERNLGNPRMKVSDIAAANRMSIRYLQKLFEERGETVTDWIRTKRLQQCARDLADARYRHLPVSSVAANWGLVNAAHFSRIFKAAYGVAPTAYRARGHFPAPVRGAAKPHSDDRKHECLSDPTWEVTRPAD</sequence>
<proteinExistence type="predicted"/>
<reference evidence="6 7" key="1">
    <citation type="journal article" date="2019" name="Emerg. Microbes Infect.">
        <title>Comprehensive subspecies identification of 175 nontuberculous mycobacteria species based on 7547 genomic profiles.</title>
        <authorList>
            <person name="Matsumoto Y."/>
            <person name="Kinjo T."/>
            <person name="Motooka D."/>
            <person name="Nabeya D."/>
            <person name="Jung N."/>
            <person name="Uechi K."/>
            <person name="Horii T."/>
            <person name="Iida T."/>
            <person name="Fujita J."/>
            <person name="Nakamura S."/>
        </authorList>
    </citation>
    <scope>NUCLEOTIDE SEQUENCE [LARGE SCALE GENOMIC DNA]</scope>
    <source>
        <strain evidence="6 7">JCM 13573</strain>
    </source>
</reference>